<accession>A0A847SW55</accession>
<gene>
    <name evidence="1" type="ORF">HGH91_27330</name>
</gene>
<evidence type="ECO:0000313" key="2">
    <source>
        <dbReference type="Proteomes" id="UP000552864"/>
    </source>
</evidence>
<keyword evidence="2" id="KW-1185">Reference proteome</keyword>
<dbReference type="AlphaFoldDB" id="A0A847SW55"/>
<comment type="caution">
    <text evidence="1">The sequence shown here is derived from an EMBL/GenBank/DDBJ whole genome shotgun (WGS) entry which is preliminary data.</text>
</comment>
<dbReference type="RefSeq" id="WP_168742357.1">
    <property type="nucleotide sequence ID" value="NZ_JABAHZ010000009.1"/>
</dbReference>
<proteinExistence type="predicted"/>
<reference evidence="1 2" key="1">
    <citation type="submission" date="2020-04" db="EMBL/GenBank/DDBJ databases">
        <authorList>
            <person name="Yin C."/>
        </authorList>
    </citation>
    <scope>NUCLEOTIDE SEQUENCE [LARGE SCALE GENOMIC DNA]</scope>
    <source>
        <strain evidence="1 2">Ak56</strain>
    </source>
</reference>
<protein>
    <submittedName>
        <fullName evidence="1">Uncharacterized protein</fullName>
    </submittedName>
</protein>
<dbReference type="EMBL" id="JABAHZ010000009">
    <property type="protein sequence ID" value="NLR82359.1"/>
    <property type="molecule type" value="Genomic_DNA"/>
</dbReference>
<dbReference type="Proteomes" id="UP000552864">
    <property type="component" value="Unassembled WGS sequence"/>
</dbReference>
<evidence type="ECO:0000313" key="1">
    <source>
        <dbReference type="EMBL" id="NLR82359.1"/>
    </source>
</evidence>
<organism evidence="1 2">
    <name type="scientific">Chitinophaga eiseniae</name>
    <dbReference type="NCBI Taxonomy" id="634771"/>
    <lineage>
        <taxon>Bacteria</taxon>
        <taxon>Pseudomonadati</taxon>
        <taxon>Bacteroidota</taxon>
        <taxon>Chitinophagia</taxon>
        <taxon>Chitinophagales</taxon>
        <taxon>Chitinophagaceae</taxon>
        <taxon>Chitinophaga</taxon>
    </lineage>
</organism>
<sequence>MTDLWKVQWDGAFVKHAESKSLLAGSLYENGYLFHLATKEVTCINWCYGNPTCAVISNDEQWAVIGGGEILTVWKDHTTFDIALGWPYDMRQSGPVTVHVLTDPWMEDAAVWELNIATLDVQKLRDFHDYIGKVYTERVIW</sequence>
<name>A0A847SW55_9BACT</name>